<organism evidence="1 2">
    <name type="scientific">Arenibacter palladensis</name>
    <dbReference type="NCBI Taxonomy" id="237373"/>
    <lineage>
        <taxon>Bacteria</taxon>
        <taxon>Pseudomonadati</taxon>
        <taxon>Bacteroidota</taxon>
        <taxon>Flavobacteriia</taxon>
        <taxon>Flavobacteriales</taxon>
        <taxon>Flavobacteriaceae</taxon>
        <taxon>Arenibacter</taxon>
    </lineage>
</organism>
<dbReference type="Proteomes" id="UP000184406">
    <property type="component" value="Unassembled WGS sequence"/>
</dbReference>
<accession>A0A1M5F6A2</accession>
<sequence>MVNQGIYIGRLKNYILYNPRIKSLDRRWPVYLPFLLMGLKVGTQNQSPATYVNIE</sequence>
<reference evidence="2" key="1">
    <citation type="submission" date="2016-11" db="EMBL/GenBank/DDBJ databases">
        <authorList>
            <person name="Varghese N."/>
            <person name="Submissions S."/>
        </authorList>
    </citation>
    <scope>NUCLEOTIDE SEQUENCE [LARGE SCALE GENOMIC DNA]</scope>
    <source>
        <strain evidence="2">DSM 17539</strain>
    </source>
</reference>
<name>A0A1M5F6A2_9FLAO</name>
<protein>
    <submittedName>
        <fullName evidence="1">Uncharacterized protein</fullName>
    </submittedName>
</protein>
<evidence type="ECO:0000313" key="1">
    <source>
        <dbReference type="EMBL" id="SHF87140.1"/>
    </source>
</evidence>
<gene>
    <name evidence="1" type="ORF">SAMN03080594_108167</name>
</gene>
<dbReference type="EMBL" id="FQUX01000008">
    <property type="protein sequence ID" value="SHF87140.1"/>
    <property type="molecule type" value="Genomic_DNA"/>
</dbReference>
<proteinExistence type="predicted"/>
<keyword evidence="2" id="KW-1185">Reference proteome</keyword>
<evidence type="ECO:0000313" key="2">
    <source>
        <dbReference type="Proteomes" id="UP000184406"/>
    </source>
</evidence>
<dbReference type="AlphaFoldDB" id="A0A1M5F6A2"/>